<dbReference type="SUPFAM" id="SSF52047">
    <property type="entry name" value="RNI-like"/>
    <property type="match status" value="1"/>
</dbReference>
<organism evidence="1 2">
    <name type="scientific">Tulasnella calospora MUT 4182</name>
    <dbReference type="NCBI Taxonomy" id="1051891"/>
    <lineage>
        <taxon>Eukaryota</taxon>
        <taxon>Fungi</taxon>
        <taxon>Dikarya</taxon>
        <taxon>Basidiomycota</taxon>
        <taxon>Agaricomycotina</taxon>
        <taxon>Agaricomycetes</taxon>
        <taxon>Cantharellales</taxon>
        <taxon>Tulasnellaceae</taxon>
        <taxon>Tulasnella</taxon>
    </lineage>
</organism>
<evidence type="ECO:0000313" key="2">
    <source>
        <dbReference type="Proteomes" id="UP000054248"/>
    </source>
</evidence>
<reference evidence="2" key="2">
    <citation type="submission" date="2015-01" db="EMBL/GenBank/DDBJ databases">
        <title>Evolutionary Origins and Diversification of the Mycorrhizal Mutualists.</title>
        <authorList>
            <consortium name="DOE Joint Genome Institute"/>
            <consortium name="Mycorrhizal Genomics Consortium"/>
            <person name="Kohler A."/>
            <person name="Kuo A."/>
            <person name="Nagy L.G."/>
            <person name="Floudas D."/>
            <person name="Copeland A."/>
            <person name="Barry K.W."/>
            <person name="Cichocki N."/>
            <person name="Veneault-Fourrey C."/>
            <person name="LaButti K."/>
            <person name="Lindquist E.A."/>
            <person name="Lipzen A."/>
            <person name="Lundell T."/>
            <person name="Morin E."/>
            <person name="Murat C."/>
            <person name="Riley R."/>
            <person name="Ohm R."/>
            <person name="Sun H."/>
            <person name="Tunlid A."/>
            <person name="Henrissat B."/>
            <person name="Grigoriev I.V."/>
            <person name="Hibbett D.S."/>
            <person name="Martin F."/>
        </authorList>
    </citation>
    <scope>NUCLEOTIDE SEQUENCE [LARGE SCALE GENOMIC DNA]</scope>
    <source>
        <strain evidence="2">MUT 4182</strain>
    </source>
</reference>
<dbReference type="Proteomes" id="UP000054248">
    <property type="component" value="Unassembled WGS sequence"/>
</dbReference>
<dbReference type="AlphaFoldDB" id="A0A0C3QEA3"/>
<sequence>MARRKSAGTLLNIACIVTPMQYDYAALVLPHSPRWRSLEVEKKNAKIIKDLMSGRMPNLRSLSVLWAPDRAGPPRLRLDQTTYRLRDLTIQCCSLSGFQFTFPYLRRLDLFGLFTQGPSVDQVVAVLAGCAGSLEVLSLVNSIIWPHHGQFCLKSGISLLKLKDLTLGGIRGASMAQILALIELPSSVTALVNIEDHDIRGSEVLDQVARPIISIANIVEGETFRVILGRLAIVFAFRDITLRVGFAGGNGHLPTSDEVHEILRAVLQG</sequence>
<keyword evidence="2" id="KW-1185">Reference proteome</keyword>
<protein>
    <submittedName>
        <fullName evidence="1">Uncharacterized protein</fullName>
    </submittedName>
</protein>
<reference evidence="1 2" key="1">
    <citation type="submission" date="2014-04" db="EMBL/GenBank/DDBJ databases">
        <authorList>
            <consortium name="DOE Joint Genome Institute"/>
            <person name="Kuo A."/>
            <person name="Girlanda M."/>
            <person name="Perotto S."/>
            <person name="Kohler A."/>
            <person name="Nagy L.G."/>
            <person name="Floudas D."/>
            <person name="Copeland A."/>
            <person name="Barry K.W."/>
            <person name="Cichocki N."/>
            <person name="Veneault-Fourrey C."/>
            <person name="LaButti K."/>
            <person name="Lindquist E.A."/>
            <person name="Lipzen A."/>
            <person name="Lundell T."/>
            <person name="Morin E."/>
            <person name="Murat C."/>
            <person name="Sun H."/>
            <person name="Tunlid A."/>
            <person name="Henrissat B."/>
            <person name="Grigoriev I.V."/>
            <person name="Hibbett D.S."/>
            <person name="Martin F."/>
            <person name="Nordberg H.P."/>
            <person name="Cantor M.N."/>
            <person name="Hua S.X."/>
        </authorList>
    </citation>
    <scope>NUCLEOTIDE SEQUENCE [LARGE SCALE GENOMIC DNA]</scope>
    <source>
        <strain evidence="1 2">MUT 4182</strain>
    </source>
</reference>
<evidence type="ECO:0000313" key="1">
    <source>
        <dbReference type="EMBL" id="KIO29455.1"/>
    </source>
</evidence>
<dbReference type="OrthoDB" id="3156934at2759"/>
<dbReference type="EMBL" id="KN822982">
    <property type="protein sequence ID" value="KIO29455.1"/>
    <property type="molecule type" value="Genomic_DNA"/>
</dbReference>
<proteinExistence type="predicted"/>
<accession>A0A0C3QEA3</accession>
<dbReference type="HOGENOM" id="CLU_1035091_0_0_1"/>
<gene>
    <name evidence="1" type="ORF">M407DRAFT_21353</name>
</gene>
<name>A0A0C3QEA3_9AGAM</name>